<keyword evidence="6 12" id="KW-0808">Transferase</keyword>
<dbReference type="Pfam" id="PF01040">
    <property type="entry name" value="UbiA"/>
    <property type="match status" value="1"/>
</dbReference>
<comment type="similarity">
    <text evidence="3 12">Belongs to the UbiA prenyltransferase family.</text>
</comment>
<evidence type="ECO:0000256" key="9">
    <source>
        <dbReference type="ARBA" id="ARBA00022842"/>
    </source>
</evidence>
<evidence type="ECO:0000256" key="6">
    <source>
        <dbReference type="ARBA" id="ARBA00022679"/>
    </source>
</evidence>
<dbReference type="EC" id="2.5.1.39" evidence="12 13"/>
<comment type="function">
    <text evidence="12">Catalyzes the prenylation of para-hydroxybenzoate (PHB) with an all-trans polyprenyl group. Mediates the second step in the final reaction sequence of ubiquinone-8 (UQ-8) biosynthesis, which is the condensation of the polyisoprenoid side chain with PHB, generating the first membrane-bound Q intermediate 3-octaprenyl-4-hydroxybenzoate.</text>
</comment>
<evidence type="ECO:0000256" key="11">
    <source>
        <dbReference type="ARBA" id="ARBA00023136"/>
    </source>
</evidence>
<dbReference type="Gene3D" id="1.10.357.140">
    <property type="entry name" value="UbiA prenyltransferase"/>
    <property type="match status" value="1"/>
</dbReference>
<evidence type="ECO:0000256" key="1">
    <source>
        <dbReference type="ARBA" id="ARBA00001946"/>
    </source>
</evidence>
<comment type="pathway">
    <text evidence="12">Cofactor biosynthesis; ubiquinone biosynthesis.</text>
</comment>
<feature type="transmembrane region" description="Helical" evidence="12">
    <location>
        <begin position="163"/>
        <end position="186"/>
    </location>
</feature>
<feature type="transmembrane region" description="Helical" evidence="12">
    <location>
        <begin position="233"/>
        <end position="253"/>
    </location>
</feature>
<sequence>MIEKLKLYALFIRLDRPIGIYLLLWPTLWALWIASNGAPSLLILFLFITGVTVMRSAGCAINDFADRDIDKHVARTQDRPLTSGKISTKEALGIFVILSLIAFLLVLQLNIQTIALSTIAILLAASYPFMKRYHSMPQVHLGAAFGWSVPMSYTAVTGELPPLAGWLLFAATLLWTIAYDTLYAITDRVDDLKIGVKSTAILFGKHDRLIIAILQLLTVATLFSVGWLTQLGWIYYTSLLIGSVFFVYQHWLIQKHGDKAGLRAFLNNNWFGFIVFLGIFMHFQFNTLTL</sequence>
<dbReference type="GO" id="GO:0006744">
    <property type="term" value="P:ubiquinone biosynthetic process"/>
    <property type="evidence" value="ECO:0007669"/>
    <property type="project" value="UniProtKB-UniRule"/>
</dbReference>
<organism evidence="14">
    <name type="scientific">uncultured Thiotrichaceae bacterium</name>
    <dbReference type="NCBI Taxonomy" id="298394"/>
    <lineage>
        <taxon>Bacteria</taxon>
        <taxon>Pseudomonadati</taxon>
        <taxon>Pseudomonadota</taxon>
        <taxon>Gammaproteobacteria</taxon>
        <taxon>Thiotrichales</taxon>
        <taxon>Thiotrichaceae</taxon>
        <taxon>environmental samples</taxon>
    </lineage>
</organism>
<name>A0A6S6SU97_9GAMM</name>
<proteinExistence type="inferred from homology"/>
<evidence type="ECO:0000256" key="8">
    <source>
        <dbReference type="ARBA" id="ARBA00022692"/>
    </source>
</evidence>
<dbReference type="UniPathway" id="UPA00232"/>
<keyword evidence="8 12" id="KW-0812">Transmembrane</keyword>
<dbReference type="EMBL" id="CACVAY010000039">
    <property type="protein sequence ID" value="CAA6809422.1"/>
    <property type="molecule type" value="Genomic_DNA"/>
</dbReference>
<keyword evidence="11 12" id="KW-0472">Membrane</keyword>
<feature type="transmembrane region" description="Helical" evidence="12">
    <location>
        <begin position="86"/>
        <end position="107"/>
    </location>
</feature>
<dbReference type="PANTHER" id="PTHR11048:SF28">
    <property type="entry name" value="4-HYDROXYBENZOATE POLYPRENYLTRANSFERASE, MITOCHONDRIAL"/>
    <property type="match status" value="1"/>
</dbReference>
<keyword evidence="10 12" id="KW-1133">Transmembrane helix</keyword>
<evidence type="ECO:0000256" key="4">
    <source>
        <dbReference type="ARBA" id="ARBA00022475"/>
    </source>
</evidence>
<keyword evidence="7 12" id="KW-0831">Ubiquinone biosynthesis</keyword>
<feature type="transmembrane region" description="Helical" evidence="12">
    <location>
        <begin position="207"/>
        <end position="227"/>
    </location>
</feature>
<evidence type="ECO:0000256" key="7">
    <source>
        <dbReference type="ARBA" id="ARBA00022688"/>
    </source>
</evidence>
<dbReference type="InterPro" id="IPR039653">
    <property type="entry name" value="Prenyltransferase"/>
</dbReference>
<evidence type="ECO:0000256" key="12">
    <source>
        <dbReference type="HAMAP-Rule" id="MF_01635"/>
    </source>
</evidence>
<evidence type="ECO:0000256" key="2">
    <source>
        <dbReference type="ARBA" id="ARBA00004141"/>
    </source>
</evidence>
<keyword evidence="4 12" id="KW-1003">Cell membrane</keyword>
<dbReference type="FunFam" id="1.20.120.1780:FF:000001">
    <property type="entry name" value="4-hydroxybenzoate octaprenyltransferase"/>
    <property type="match status" value="1"/>
</dbReference>
<accession>A0A6S6SU97</accession>
<dbReference type="CDD" id="cd13959">
    <property type="entry name" value="PT_UbiA_COQ2"/>
    <property type="match status" value="1"/>
</dbReference>
<feature type="transmembrane region" description="Helical" evidence="12">
    <location>
        <begin position="265"/>
        <end position="285"/>
    </location>
</feature>
<dbReference type="FunFam" id="1.10.357.140:FF:000002">
    <property type="entry name" value="4-hydroxybenzoate octaprenyltransferase"/>
    <property type="match status" value="1"/>
</dbReference>
<dbReference type="PANTHER" id="PTHR11048">
    <property type="entry name" value="PRENYLTRANSFERASES"/>
    <property type="match status" value="1"/>
</dbReference>
<evidence type="ECO:0000256" key="10">
    <source>
        <dbReference type="ARBA" id="ARBA00022989"/>
    </source>
</evidence>
<comment type="cofactor">
    <cofactor evidence="1 12">
        <name>Mg(2+)</name>
        <dbReference type="ChEBI" id="CHEBI:18420"/>
    </cofactor>
</comment>
<gene>
    <name evidence="12" type="primary">ubiA</name>
    <name evidence="14" type="ORF">HELGO_WM12952</name>
</gene>
<dbReference type="GO" id="GO:0008412">
    <property type="term" value="F:4-hydroxybenzoate polyprenyltransferase activity"/>
    <property type="evidence" value="ECO:0007669"/>
    <property type="project" value="UniProtKB-UniRule"/>
</dbReference>
<evidence type="ECO:0000256" key="13">
    <source>
        <dbReference type="NCBIfam" id="TIGR01474"/>
    </source>
</evidence>
<dbReference type="InterPro" id="IPR006370">
    <property type="entry name" value="HB_polyprenyltransferase-like"/>
</dbReference>
<dbReference type="HAMAP" id="MF_01635">
    <property type="entry name" value="UbiA"/>
    <property type="match status" value="1"/>
</dbReference>
<dbReference type="InterPro" id="IPR000537">
    <property type="entry name" value="UbiA_prenyltransferase"/>
</dbReference>
<evidence type="ECO:0000256" key="3">
    <source>
        <dbReference type="ARBA" id="ARBA00005985"/>
    </source>
</evidence>
<protein>
    <recommendedName>
        <fullName evidence="12 13">4-hydroxybenzoate octaprenyltransferase</fullName>
        <ecNumber evidence="12 13">2.5.1.39</ecNumber>
    </recommendedName>
    <alternativeName>
        <fullName evidence="12">4-HB polyprenyltransferase</fullName>
    </alternativeName>
</protein>
<dbReference type="InterPro" id="IPR044878">
    <property type="entry name" value="UbiA_sf"/>
</dbReference>
<keyword evidence="9 12" id="KW-0460">Magnesium</keyword>
<dbReference type="PROSITE" id="PS00943">
    <property type="entry name" value="UBIA"/>
    <property type="match status" value="1"/>
</dbReference>
<evidence type="ECO:0000256" key="5">
    <source>
        <dbReference type="ARBA" id="ARBA00022519"/>
    </source>
</evidence>
<keyword evidence="5 12" id="KW-0997">Cell inner membrane</keyword>
<dbReference type="GO" id="GO:0005886">
    <property type="term" value="C:plasma membrane"/>
    <property type="evidence" value="ECO:0007669"/>
    <property type="project" value="UniProtKB-SubCell"/>
</dbReference>
<comment type="subcellular location">
    <subcellularLocation>
        <location evidence="12">Cell inner membrane</location>
        <topology evidence="12">Multi-pass membrane protein</topology>
    </subcellularLocation>
    <subcellularLocation>
        <location evidence="2">Membrane</location>
        <topology evidence="2">Multi-pass membrane protein</topology>
    </subcellularLocation>
</comment>
<evidence type="ECO:0000313" key="14">
    <source>
        <dbReference type="EMBL" id="CAA6809422.1"/>
    </source>
</evidence>
<comment type="catalytic activity">
    <reaction evidence="12">
        <text>all-trans-octaprenyl diphosphate + 4-hydroxybenzoate = 4-hydroxy-3-(all-trans-octaprenyl)benzoate + diphosphate</text>
        <dbReference type="Rhea" id="RHEA:27782"/>
        <dbReference type="ChEBI" id="CHEBI:1617"/>
        <dbReference type="ChEBI" id="CHEBI:17879"/>
        <dbReference type="ChEBI" id="CHEBI:33019"/>
        <dbReference type="ChEBI" id="CHEBI:57711"/>
        <dbReference type="EC" id="2.5.1.39"/>
    </reaction>
</comment>
<dbReference type="InterPro" id="IPR030470">
    <property type="entry name" value="UbiA_prenylTrfase_CS"/>
</dbReference>
<dbReference type="NCBIfam" id="TIGR01474">
    <property type="entry name" value="ubiA_proteo"/>
    <property type="match status" value="1"/>
</dbReference>
<dbReference type="Gene3D" id="1.20.120.1780">
    <property type="entry name" value="UbiA prenyltransferase"/>
    <property type="match status" value="1"/>
</dbReference>
<dbReference type="AlphaFoldDB" id="A0A6S6SU97"/>
<reference evidence="14" key="1">
    <citation type="submission" date="2020-01" db="EMBL/GenBank/DDBJ databases">
        <authorList>
            <person name="Meier V. D."/>
            <person name="Meier V D."/>
        </authorList>
    </citation>
    <scope>NUCLEOTIDE SEQUENCE</scope>
    <source>
        <strain evidence="14">HLG_WM_MAG_07</strain>
    </source>
</reference>